<evidence type="ECO:0000259" key="13">
    <source>
        <dbReference type="Pfam" id="PF22666"/>
    </source>
</evidence>
<dbReference type="InterPro" id="IPR036156">
    <property type="entry name" value="Beta-gal/glucu_dom_sf"/>
</dbReference>
<dbReference type="Gene3D" id="2.60.120.260">
    <property type="entry name" value="Galactose-binding domain-like"/>
    <property type="match status" value="1"/>
</dbReference>
<feature type="domain" description="Beta-mannosidase-like galactose-binding" evidence="13">
    <location>
        <begin position="13"/>
        <end position="194"/>
    </location>
</feature>
<evidence type="ECO:0000259" key="11">
    <source>
        <dbReference type="Pfam" id="PF00703"/>
    </source>
</evidence>
<dbReference type="InterPro" id="IPR050887">
    <property type="entry name" value="Beta-mannosidase_GH2"/>
</dbReference>
<evidence type="ECO:0000256" key="7">
    <source>
        <dbReference type="ARBA" id="ARBA00023326"/>
    </source>
</evidence>
<accession>A0AAD9IBY6</accession>
<gene>
    <name evidence="14" type="ORF">P8C59_008289</name>
</gene>
<evidence type="ECO:0000256" key="3">
    <source>
        <dbReference type="ARBA" id="ARBA00012754"/>
    </source>
</evidence>
<dbReference type="AlphaFoldDB" id="A0AAD9IBY6"/>
<dbReference type="SUPFAM" id="SSF51445">
    <property type="entry name" value="(Trans)glycosidases"/>
    <property type="match status" value="1"/>
</dbReference>
<dbReference type="InterPro" id="IPR054593">
    <property type="entry name" value="Beta-mannosidase-like_N2"/>
</dbReference>
<dbReference type="SUPFAM" id="SSF49785">
    <property type="entry name" value="Galactose-binding domain-like"/>
    <property type="match status" value="1"/>
</dbReference>
<evidence type="ECO:0000313" key="15">
    <source>
        <dbReference type="Proteomes" id="UP001217918"/>
    </source>
</evidence>
<evidence type="ECO:0000256" key="2">
    <source>
        <dbReference type="ARBA" id="ARBA00004740"/>
    </source>
</evidence>
<dbReference type="InterPro" id="IPR006102">
    <property type="entry name" value="Ig-like_GH2"/>
</dbReference>
<dbReference type="Pfam" id="PF17786">
    <property type="entry name" value="Mannosidase_ig"/>
    <property type="match status" value="1"/>
</dbReference>
<dbReference type="Pfam" id="PF22666">
    <property type="entry name" value="Glyco_hydro_2_N2"/>
    <property type="match status" value="1"/>
</dbReference>
<keyword evidence="15" id="KW-1185">Reference proteome</keyword>
<evidence type="ECO:0000256" key="1">
    <source>
        <dbReference type="ARBA" id="ARBA00000829"/>
    </source>
</evidence>
<dbReference type="Proteomes" id="UP001217918">
    <property type="component" value="Unassembled WGS sequence"/>
</dbReference>
<evidence type="ECO:0000256" key="9">
    <source>
        <dbReference type="ARBA" id="ARBA00041069"/>
    </source>
</evidence>
<dbReference type="InterPro" id="IPR013783">
    <property type="entry name" value="Ig-like_fold"/>
</dbReference>
<evidence type="ECO:0000256" key="6">
    <source>
        <dbReference type="ARBA" id="ARBA00023295"/>
    </source>
</evidence>
<feature type="domain" description="Mannosidase Ig/CBM-like" evidence="12">
    <location>
        <begin position="695"/>
        <end position="791"/>
    </location>
</feature>
<dbReference type="EC" id="3.2.1.25" evidence="3"/>
<keyword evidence="4" id="KW-0378">Hydrolase</keyword>
<evidence type="ECO:0000256" key="4">
    <source>
        <dbReference type="ARBA" id="ARBA00022801"/>
    </source>
</evidence>
<evidence type="ECO:0000256" key="10">
    <source>
        <dbReference type="ARBA" id="ARBA00041614"/>
    </source>
</evidence>
<dbReference type="Pfam" id="PF00703">
    <property type="entry name" value="Glyco_hydro_2"/>
    <property type="match status" value="1"/>
</dbReference>
<dbReference type="GO" id="GO:0005576">
    <property type="term" value="C:extracellular region"/>
    <property type="evidence" value="ECO:0007669"/>
    <property type="project" value="UniProtKB-SubCell"/>
</dbReference>
<comment type="catalytic activity">
    <reaction evidence="1">
        <text>Hydrolysis of terminal, non-reducing beta-D-mannose residues in beta-D-mannosides.</text>
        <dbReference type="EC" id="3.2.1.25"/>
    </reaction>
</comment>
<dbReference type="PANTHER" id="PTHR43730">
    <property type="entry name" value="BETA-MANNOSIDASE"/>
    <property type="match status" value="1"/>
</dbReference>
<sequence length="868" mass="97763">MAPRITIPLDKNWQFRQADKEDSQFLPVAQFPTNVHLDLLHNGLIADPFIGKNENEVLWVGEAQWTYRTTFTAHNDGDGDGDGVVVVAPDSRAVLAFEGLDTFATVTLNGSTVLESDNMFTPARVDVTTALRDVNELVITFDSAYLRGWRRVEKQPGHQWIAWNGDSSRLAVRKAQYHWGWDWGPTLITCGPWRPIHLEMYQARVSDLWADTTVDTSLESADVVVHAEVEGKADTVRLDISLEGRLVATATADASSGRADVSFHIKKPTLWYPVRYGKQALYRVTATAFRRHDQLDTLVKKIGLRRAELVQRPVQEQAGTSFFFRVNNIPLFCGGSNWIPADSFLPRLSKDKYFDWVKLVADGNQSMVRVWGGGIYESAHFYDACDELGILVWQDFMFACGNYPAYPDMLASIRREAVENIKLLRHHPSIVVFAGNNEDYQVREGAGLTYDHDNKDAESWLQTDFPARYVYEKMLPEACAEHAPAVAYHPGSPWSPAGRPTTDPTEGDLHQWNVWHGAQEKYQNWDRLAGRFVSEFGMQAFPNVPTVDAYLARGRADPDRYPQSSTVDFHNKADGHERRMALYLVENVRYAPAPLAHFVYSTQLMQAECLASACRLWRRQWRGPGREYCGGALVWQANDCWPATSWSLVDYYLRPKLAYFAVRREMAPVSVGITRRTRRRPRDRYTRAFVDVDTRLEVWASNLTLEDLTVACQLRAWDVETGEQTCAETVAAGLVLPANRSTEVTARDVPVRRAGAAAGHDEDRTVVAAYLVDAAGRQVARHVNWPEPLKYLHLPKPRALRAVLVPDRGLVEVDAEVPVKGVALECEDDGVRFLDNLVDLVPGEVVRIAVTGAGPDTKMETRYLGMLD</sequence>
<evidence type="ECO:0000259" key="12">
    <source>
        <dbReference type="Pfam" id="PF17786"/>
    </source>
</evidence>
<protein>
    <recommendedName>
        <fullName evidence="9">Beta-mannosidase B</fullName>
        <ecNumber evidence="3">3.2.1.25</ecNumber>
    </recommendedName>
    <alternativeName>
        <fullName evidence="10">Mannanase B</fullName>
    </alternativeName>
</protein>
<dbReference type="EMBL" id="JAQQPM010000007">
    <property type="protein sequence ID" value="KAK2074052.1"/>
    <property type="molecule type" value="Genomic_DNA"/>
</dbReference>
<name>A0AAD9IBY6_9PEZI</name>
<dbReference type="GO" id="GO:0000272">
    <property type="term" value="P:polysaccharide catabolic process"/>
    <property type="evidence" value="ECO:0007669"/>
    <property type="project" value="UniProtKB-KW"/>
</dbReference>
<comment type="similarity">
    <text evidence="8">Belongs to the glycosyl hydrolase 2 family. Beta-mannosidase B subfamily.</text>
</comment>
<dbReference type="InterPro" id="IPR041447">
    <property type="entry name" value="Mannosidase_ig"/>
</dbReference>
<dbReference type="GO" id="GO:0006516">
    <property type="term" value="P:glycoprotein catabolic process"/>
    <property type="evidence" value="ECO:0007669"/>
    <property type="project" value="TreeGrafter"/>
</dbReference>
<dbReference type="FunFam" id="3.20.20.80:FF:000050">
    <property type="entry name" value="Beta-mannosidase B"/>
    <property type="match status" value="1"/>
</dbReference>
<reference evidence="14" key="1">
    <citation type="journal article" date="2023" name="Mol. Plant Microbe Interact.">
        <title>Elucidating the Obligate Nature and Biological Capacity of an Invasive Fungal Corn Pathogen.</title>
        <authorList>
            <person name="MacCready J.S."/>
            <person name="Roggenkamp E.M."/>
            <person name="Gdanetz K."/>
            <person name="Chilvers M.I."/>
        </authorList>
    </citation>
    <scope>NUCLEOTIDE SEQUENCE</scope>
    <source>
        <strain evidence="14">PM02</strain>
    </source>
</reference>
<comment type="pathway">
    <text evidence="2">Glycan metabolism; N-glycan degradation.</text>
</comment>
<feature type="domain" description="Glycoside hydrolase family 2 immunoglobulin-like beta-sandwich" evidence="11">
    <location>
        <begin position="203"/>
        <end position="305"/>
    </location>
</feature>
<dbReference type="FunFam" id="2.60.120.260:FF:000118">
    <property type="entry name" value="Beta-mannosidase B"/>
    <property type="match status" value="1"/>
</dbReference>
<dbReference type="PANTHER" id="PTHR43730:SF1">
    <property type="entry name" value="BETA-MANNOSIDASE"/>
    <property type="match status" value="1"/>
</dbReference>
<organism evidence="14 15">
    <name type="scientific">Phyllachora maydis</name>
    <dbReference type="NCBI Taxonomy" id="1825666"/>
    <lineage>
        <taxon>Eukaryota</taxon>
        <taxon>Fungi</taxon>
        <taxon>Dikarya</taxon>
        <taxon>Ascomycota</taxon>
        <taxon>Pezizomycotina</taxon>
        <taxon>Sordariomycetes</taxon>
        <taxon>Sordariomycetidae</taxon>
        <taxon>Phyllachorales</taxon>
        <taxon>Phyllachoraceae</taxon>
        <taxon>Phyllachora</taxon>
    </lineage>
</organism>
<evidence type="ECO:0000256" key="8">
    <source>
        <dbReference type="ARBA" id="ARBA00038429"/>
    </source>
</evidence>
<dbReference type="InterPro" id="IPR008979">
    <property type="entry name" value="Galactose-bd-like_sf"/>
</dbReference>
<evidence type="ECO:0000256" key="5">
    <source>
        <dbReference type="ARBA" id="ARBA00023277"/>
    </source>
</evidence>
<dbReference type="Gene3D" id="3.20.20.80">
    <property type="entry name" value="Glycosidases"/>
    <property type="match status" value="1"/>
</dbReference>
<dbReference type="InterPro" id="IPR017853">
    <property type="entry name" value="GH"/>
</dbReference>
<evidence type="ECO:0000313" key="14">
    <source>
        <dbReference type="EMBL" id="KAK2074052.1"/>
    </source>
</evidence>
<proteinExistence type="inferred from homology"/>
<dbReference type="SUPFAM" id="SSF49303">
    <property type="entry name" value="beta-Galactosidase/glucuronidase domain"/>
    <property type="match status" value="2"/>
</dbReference>
<comment type="caution">
    <text evidence="14">The sequence shown here is derived from an EMBL/GenBank/DDBJ whole genome shotgun (WGS) entry which is preliminary data.</text>
</comment>
<keyword evidence="7" id="KW-0624">Polysaccharide degradation</keyword>
<keyword evidence="6" id="KW-0326">Glycosidase</keyword>
<dbReference type="GO" id="GO:0004567">
    <property type="term" value="F:beta-mannosidase activity"/>
    <property type="evidence" value="ECO:0007669"/>
    <property type="project" value="UniProtKB-EC"/>
</dbReference>
<dbReference type="Gene3D" id="2.60.40.10">
    <property type="entry name" value="Immunoglobulins"/>
    <property type="match status" value="2"/>
</dbReference>
<keyword evidence="5" id="KW-0119">Carbohydrate metabolism</keyword>